<dbReference type="EMBL" id="JAMGBD010000002">
    <property type="protein sequence ID" value="MCL6684647.1"/>
    <property type="molecule type" value="Genomic_DNA"/>
</dbReference>
<protein>
    <recommendedName>
        <fullName evidence="1">Peptidase M61 catalytic domain-containing protein</fullName>
    </recommendedName>
</protein>
<dbReference type="InterPro" id="IPR007963">
    <property type="entry name" value="Peptidase_M61_catalytic"/>
</dbReference>
<dbReference type="SUPFAM" id="SSF55486">
    <property type="entry name" value="Metalloproteases ('zincins'), catalytic domain"/>
    <property type="match status" value="1"/>
</dbReference>
<dbReference type="Gene3D" id="1.10.390.10">
    <property type="entry name" value="Neutral Protease Domain 2"/>
    <property type="match status" value="1"/>
</dbReference>
<dbReference type="InterPro" id="IPR027268">
    <property type="entry name" value="Peptidase_M4/M1_CTD_sf"/>
</dbReference>
<dbReference type="RefSeq" id="WP_249849044.1">
    <property type="nucleotide sequence ID" value="NZ_JAMGBD010000002.1"/>
</dbReference>
<evidence type="ECO:0000313" key="3">
    <source>
        <dbReference type="Proteomes" id="UP001165363"/>
    </source>
</evidence>
<sequence>MSIKPLRFSIVARVPIDGDRLEMANSYPAELPAMAGKGWPALIHDLRVTNLAGLDLKPALLGSAGWKLSRPVKAIATLRYLVDFAPFEKAGWSSPLESAVTDDEHVVASCRALFITTPAMEEADVQLRSPAGWLAVAPWPALNPGRHSFRAATTADLTENMAAFTSRPVDSVTASGFTLAITAMGHWAPLHSLLQETMHRIVSLEAGMMGSSGGGTYSVILVPTVDTGGEAYRQSFAYAFAEPTAENRGVWANTLAHELFHYWNGSRLQGEDYASSQWFQEGFTEYVANLTTLVGKIIGPEEFVAKLKSHIANYARLTTTLENIGTHKGPPLYSAGALVAFSFDAMIRHATGGRQTIGAFFRTLWRQTREGERKYGWPDIEGALRATAPGDWAGYYERHIRGSDKLPLAESLALAGLKLRDGTVEIDQSARPDARAVWNSMNARL</sequence>
<proteinExistence type="predicted"/>
<reference evidence="2" key="1">
    <citation type="submission" date="2022-05" db="EMBL/GenBank/DDBJ databases">
        <authorList>
            <person name="Jo J.-H."/>
            <person name="Im W.-T."/>
        </authorList>
    </citation>
    <scope>NUCLEOTIDE SEQUENCE</scope>
    <source>
        <strain evidence="2">SE158</strain>
    </source>
</reference>
<feature type="domain" description="Peptidase M61 catalytic" evidence="1">
    <location>
        <begin position="253"/>
        <end position="316"/>
    </location>
</feature>
<dbReference type="Pfam" id="PF05299">
    <property type="entry name" value="Peptidase_M61"/>
    <property type="match status" value="1"/>
</dbReference>
<evidence type="ECO:0000259" key="1">
    <source>
        <dbReference type="Pfam" id="PF05299"/>
    </source>
</evidence>
<comment type="caution">
    <text evidence="2">The sequence shown here is derived from an EMBL/GenBank/DDBJ whole genome shotgun (WGS) entry which is preliminary data.</text>
</comment>
<dbReference type="Proteomes" id="UP001165363">
    <property type="component" value="Unassembled WGS sequence"/>
</dbReference>
<gene>
    <name evidence="2" type="ORF">LZ536_12175</name>
</gene>
<accession>A0ABT0RPR0</accession>
<keyword evidence="3" id="KW-1185">Reference proteome</keyword>
<name>A0ABT0RPR0_9SPHN</name>
<organism evidence="2 3">
    <name type="scientific">Sphingomonas alba</name>
    <dbReference type="NCBI Taxonomy" id="2908208"/>
    <lineage>
        <taxon>Bacteria</taxon>
        <taxon>Pseudomonadati</taxon>
        <taxon>Pseudomonadota</taxon>
        <taxon>Alphaproteobacteria</taxon>
        <taxon>Sphingomonadales</taxon>
        <taxon>Sphingomonadaceae</taxon>
        <taxon>Sphingomonas</taxon>
    </lineage>
</organism>
<evidence type="ECO:0000313" key="2">
    <source>
        <dbReference type="EMBL" id="MCL6684647.1"/>
    </source>
</evidence>